<evidence type="ECO:0008006" key="3">
    <source>
        <dbReference type="Google" id="ProtNLM"/>
    </source>
</evidence>
<dbReference type="InterPro" id="IPR011335">
    <property type="entry name" value="Restrct_endonuc-II-like"/>
</dbReference>
<name>A0A846U1S5_9MICC</name>
<accession>A0A846U1S5</accession>
<dbReference type="AlphaFoldDB" id="A0A846U1S5"/>
<comment type="caution">
    <text evidence="1">The sequence shown here is derived from an EMBL/GenBank/DDBJ whole genome shotgun (WGS) entry which is preliminary data.</text>
</comment>
<evidence type="ECO:0000313" key="2">
    <source>
        <dbReference type="Proteomes" id="UP000521379"/>
    </source>
</evidence>
<evidence type="ECO:0000313" key="1">
    <source>
        <dbReference type="EMBL" id="NKE10415.1"/>
    </source>
</evidence>
<dbReference type="EMBL" id="JAAVUN010000024">
    <property type="protein sequence ID" value="NKE10415.1"/>
    <property type="molecule type" value="Genomic_DNA"/>
</dbReference>
<organism evidence="1 2">
    <name type="scientific">Kocuria subflava</name>
    <dbReference type="NCBI Taxonomy" id="1736139"/>
    <lineage>
        <taxon>Bacteria</taxon>
        <taxon>Bacillati</taxon>
        <taxon>Actinomycetota</taxon>
        <taxon>Actinomycetes</taxon>
        <taxon>Micrococcales</taxon>
        <taxon>Micrococcaceae</taxon>
        <taxon>Kocuria</taxon>
    </lineage>
</organism>
<dbReference type="RefSeq" id="WP_157980541.1">
    <property type="nucleotide sequence ID" value="NZ_JAAVUN010000024.1"/>
</dbReference>
<proteinExistence type="predicted"/>
<sequence>MTGVIGHKAEVAQADRWSIGGVLVTGPALTAVQLADQRSTAGGLALSDDALVALLDGVVTQHSKGFNRGNPPTRNFNDLVSDLERLSPRRGLSRLWEALKRVSVGADSALETHARLALAKAGFPLFVHDLEIRVPGMRPVHPDLGNVELRISIQVEGPHHDSPGQRVRDIERLQVTEAAGWIEIRVTAADIFTRPGELEPRLVSLVRAAVASRR</sequence>
<keyword evidence="2" id="KW-1185">Reference proteome</keyword>
<gene>
    <name evidence="1" type="ORF">GTW58_10840</name>
</gene>
<dbReference type="Proteomes" id="UP000521379">
    <property type="component" value="Unassembled WGS sequence"/>
</dbReference>
<dbReference type="SUPFAM" id="SSF52980">
    <property type="entry name" value="Restriction endonuclease-like"/>
    <property type="match status" value="1"/>
</dbReference>
<protein>
    <recommendedName>
        <fullName evidence="3">DUF559 domain-containing protein</fullName>
    </recommendedName>
</protein>
<reference evidence="1 2" key="1">
    <citation type="submission" date="2020-02" db="EMBL/GenBank/DDBJ databases">
        <authorList>
            <person name="Sun Q."/>
        </authorList>
    </citation>
    <scope>NUCLEOTIDE SEQUENCE [LARGE SCALE GENOMIC DNA]</scope>
    <source>
        <strain evidence="1 2">YIM 13062</strain>
    </source>
</reference>